<evidence type="ECO:0000259" key="3">
    <source>
        <dbReference type="Pfam" id="PF00582"/>
    </source>
</evidence>
<keyword evidence="5" id="KW-1185">Reference proteome</keyword>
<dbReference type="GO" id="GO:0005634">
    <property type="term" value="C:nucleus"/>
    <property type="evidence" value="ECO:0007669"/>
    <property type="project" value="TreeGrafter"/>
</dbReference>
<dbReference type="EMBL" id="PQIB02000070">
    <property type="protein sequence ID" value="RLM52979.1"/>
    <property type="molecule type" value="Genomic_DNA"/>
</dbReference>
<accession>A0A3L6PDB7</accession>
<dbReference type="Proteomes" id="UP000275267">
    <property type="component" value="Unassembled WGS sequence"/>
</dbReference>
<dbReference type="PANTHER" id="PTHR46035:SF1">
    <property type="entry name" value="TETRATRICOPEPTIDE REPEAT PROTEIN 4"/>
    <property type="match status" value="1"/>
</dbReference>
<protein>
    <recommendedName>
        <fullName evidence="3">UspA domain-containing protein</fullName>
    </recommendedName>
</protein>
<evidence type="ECO:0000256" key="1">
    <source>
        <dbReference type="SAM" id="Coils"/>
    </source>
</evidence>
<dbReference type="Pfam" id="PF00582">
    <property type="entry name" value="Usp"/>
    <property type="match status" value="1"/>
</dbReference>
<dbReference type="STRING" id="4540.A0A3L6PDB7"/>
<proteinExistence type="predicted"/>
<dbReference type="SUPFAM" id="SSF52402">
    <property type="entry name" value="Adenine nucleotide alpha hydrolases-like"/>
    <property type="match status" value="1"/>
</dbReference>
<dbReference type="InterPro" id="IPR019734">
    <property type="entry name" value="TPR_rpt"/>
</dbReference>
<dbReference type="GO" id="GO:0030544">
    <property type="term" value="F:Hsp70 protein binding"/>
    <property type="evidence" value="ECO:0007669"/>
    <property type="project" value="TreeGrafter"/>
</dbReference>
<dbReference type="InterPro" id="IPR011990">
    <property type="entry name" value="TPR-like_helical_dom_sf"/>
</dbReference>
<keyword evidence="1" id="KW-0175">Coiled coil</keyword>
<sequence length="600" mass="64749">MALLMEPGAKPLTESEQADLAGIAAIKESAAREYKEQGNQFVRMGRKHYAEAVSCYTKAIAQMEPLSSLDAAAAADASILFANRAHVNFLLGNHRRSLDDSEQAIRLSPSSVKAYYRAVKASIALDLLPDAASFCRRGLEQDPANEELKKLLAQVDAKLSEQERQRAKVAQEIAAAKDLSAAMEKRGVKLGKAAYQELTGVKKPKLDEQGVLHWPVLLLYPEVMSKSSPPLPWDENHAYTRDAIELYYQGGFGKPLSKSEILRYLLEGTVEAKSLPDGLLDGEDEEHGITEGSSRWIKVNEGKTLQEVLKDKDNIIPAIPESKSNTLVLSGSLHACTCNAWSAAARPAGTALAHQSRGQVSVLRTPDACVGAKRHQRRARGAKRSKRTRTAAPASAHIYPRRPAVLSRTLIPQPRSRERAMEDTGVAASGAPGARVDDGGGAERPVAKALKVVVVVDASESLHALSWALDNIVRCHPGAALVVVHAQHAVDHFVYPIAAHGLAYAPPSAVESMRKAQEENSRRILARALDLCKERQVDATAAVVEGDAKEAICQAVERMQAGLLVLGSRGLGKIKSVSDYLSHHACCPVLVVKPTKAQAK</sequence>
<feature type="region of interest" description="Disordered" evidence="2">
    <location>
        <begin position="373"/>
        <end position="397"/>
    </location>
</feature>
<feature type="coiled-coil region" evidence="1">
    <location>
        <begin position="145"/>
        <end position="179"/>
    </location>
</feature>
<dbReference type="CDD" id="cd21377">
    <property type="entry name" value="CTWD_Cns1-like"/>
    <property type="match status" value="1"/>
</dbReference>
<feature type="domain" description="UspA" evidence="3">
    <location>
        <begin position="451"/>
        <end position="593"/>
    </location>
</feature>
<evidence type="ECO:0000313" key="5">
    <source>
        <dbReference type="Proteomes" id="UP000275267"/>
    </source>
</evidence>
<dbReference type="InterPro" id="IPR014729">
    <property type="entry name" value="Rossmann-like_a/b/a_fold"/>
</dbReference>
<evidence type="ECO:0000313" key="4">
    <source>
        <dbReference type="EMBL" id="RLM52979.1"/>
    </source>
</evidence>
<dbReference type="SMART" id="SM00028">
    <property type="entry name" value="TPR"/>
    <property type="match status" value="3"/>
</dbReference>
<organism evidence="4 5">
    <name type="scientific">Panicum miliaceum</name>
    <name type="common">Proso millet</name>
    <name type="synonym">Broomcorn millet</name>
    <dbReference type="NCBI Taxonomy" id="4540"/>
    <lineage>
        <taxon>Eukaryota</taxon>
        <taxon>Viridiplantae</taxon>
        <taxon>Streptophyta</taxon>
        <taxon>Embryophyta</taxon>
        <taxon>Tracheophyta</taxon>
        <taxon>Spermatophyta</taxon>
        <taxon>Magnoliopsida</taxon>
        <taxon>Liliopsida</taxon>
        <taxon>Poales</taxon>
        <taxon>Poaceae</taxon>
        <taxon>PACMAD clade</taxon>
        <taxon>Panicoideae</taxon>
        <taxon>Panicodae</taxon>
        <taxon>Paniceae</taxon>
        <taxon>Panicinae</taxon>
        <taxon>Panicum</taxon>
        <taxon>Panicum sect. Panicum</taxon>
    </lineage>
</organism>
<comment type="caution">
    <text evidence="4">The sequence shown here is derived from an EMBL/GenBank/DDBJ whole genome shotgun (WGS) entry which is preliminary data.</text>
</comment>
<dbReference type="Gene3D" id="3.40.50.620">
    <property type="entry name" value="HUPs"/>
    <property type="match status" value="1"/>
</dbReference>
<reference evidence="5" key="1">
    <citation type="journal article" date="2019" name="Nat. Commun.">
        <title>The genome of broomcorn millet.</title>
        <authorList>
            <person name="Zou C."/>
            <person name="Miki D."/>
            <person name="Li D."/>
            <person name="Tang Q."/>
            <person name="Xiao L."/>
            <person name="Rajput S."/>
            <person name="Deng P."/>
            <person name="Jia W."/>
            <person name="Huang R."/>
            <person name="Zhang M."/>
            <person name="Sun Y."/>
            <person name="Hu J."/>
            <person name="Fu X."/>
            <person name="Schnable P.S."/>
            <person name="Li F."/>
            <person name="Zhang H."/>
            <person name="Feng B."/>
            <person name="Zhu X."/>
            <person name="Liu R."/>
            <person name="Schnable J.C."/>
            <person name="Zhu J.-K."/>
            <person name="Zhang H."/>
        </authorList>
    </citation>
    <scope>NUCLEOTIDE SEQUENCE [LARGE SCALE GENOMIC DNA]</scope>
</reference>
<dbReference type="SUPFAM" id="SSF48452">
    <property type="entry name" value="TPR-like"/>
    <property type="match status" value="1"/>
</dbReference>
<dbReference type="OrthoDB" id="420195at2759"/>
<dbReference type="GO" id="GO:0051879">
    <property type="term" value="F:Hsp90 protein binding"/>
    <property type="evidence" value="ECO:0007669"/>
    <property type="project" value="TreeGrafter"/>
</dbReference>
<dbReference type="CDD" id="cd23659">
    <property type="entry name" value="USP_At3g01520-like"/>
    <property type="match status" value="1"/>
</dbReference>
<gene>
    <name evidence="4" type="ORF">C2845_PMPSC028627</name>
</gene>
<dbReference type="GO" id="GO:0005829">
    <property type="term" value="C:cytosol"/>
    <property type="evidence" value="ECO:0007669"/>
    <property type="project" value="TreeGrafter"/>
</dbReference>
<evidence type="ECO:0000256" key="2">
    <source>
        <dbReference type="SAM" id="MobiDB-lite"/>
    </source>
</evidence>
<name>A0A3L6PDB7_PANMI</name>
<dbReference type="GO" id="GO:0006457">
    <property type="term" value="P:protein folding"/>
    <property type="evidence" value="ECO:0007669"/>
    <property type="project" value="TreeGrafter"/>
</dbReference>
<dbReference type="AlphaFoldDB" id="A0A3L6PDB7"/>
<feature type="region of interest" description="Disordered" evidence="2">
    <location>
        <begin position="413"/>
        <end position="440"/>
    </location>
</feature>
<dbReference type="Gene3D" id="1.25.40.10">
    <property type="entry name" value="Tetratricopeptide repeat domain"/>
    <property type="match status" value="1"/>
</dbReference>
<dbReference type="InterPro" id="IPR006016">
    <property type="entry name" value="UspA"/>
</dbReference>
<feature type="compositionally biased region" description="Basic residues" evidence="2">
    <location>
        <begin position="373"/>
        <end position="389"/>
    </location>
</feature>
<dbReference type="PANTHER" id="PTHR46035">
    <property type="entry name" value="TETRATRICOPEPTIDE REPEAT PROTEIN 4"/>
    <property type="match status" value="1"/>
</dbReference>